<dbReference type="AlphaFoldDB" id="A0AAP4DUQ3"/>
<dbReference type="EMBL" id="JAOWLV010000006">
    <property type="protein sequence ID" value="MDG4977208.1"/>
    <property type="molecule type" value="Genomic_DNA"/>
</dbReference>
<dbReference type="Proteomes" id="UP001152598">
    <property type="component" value="Unassembled WGS sequence"/>
</dbReference>
<organism evidence="1 2">
    <name type="scientific">Lactococcus lactis</name>
    <dbReference type="NCBI Taxonomy" id="1358"/>
    <lineage>
        <taxon>Bacteria</taxon>
        <taxon>Bacillati</taxon>
        <taxon>Bacillota</taxon>
        <taxon>Bacilli</taxon>
        <taxon>Lactobacillales</taxon>
        <taxon>Streptococcaceae</taxon>
        <taxon>Lactococcus</taxon>
    </lineage>
</organism>
<reference evidence="1" key="1">
    <citation type="submission" date="2022-10" db="EMBL/GenBank/DDBJ databases">
        <authorList>
            <person name="Turner M.S."/>
            <person name="Huang W."/>
        </authorList>
    </citation>
    <scope>NUCLEOTIDE SEQUENCE</scope>
    <source>
        <strain evidence="1">54</strain>
    </source>
</reference>
<name>A0AAP4DUQ3_9LACT</name>
<comment type="caution">
    <text evidence="1">The sequence shown here is derived from an EMBL/GenBank/DDBJ whole genome shotgun (WGS) entry which is preliminary data.</text>
</comment>
<sequence length="72" mass="8471">MILRKLMPYLQDEIWIDVTEQLDGYYKNHIGKAPKSMITGPVLNYDVLESEELIEVRGIIVLRILVKWRGKK</sequence>
<gene>
    <name evidence="1" type="ORF">OGZ50_10730</name>
</gene>
<reference evidence="1" key="2">
    <citation type="journal article" date="2023" name="Food Microbiol.">
        <title>Evaluation of the fermentation potential of lactic acid bacteria isolated from herbs, fruits and vegetables as starter cultures in nut-based milk alternatives.</title>
        <authorList>
            <person name="Huang W."/>
            <person name="Dong A."/>
            <person name="Pham H.T."/>
            <person name="Zhou C."/>
            <person name="Huo Z."/>
            <person name="Watjen A.P."/>
            <person name="Prakash S."/>
            <person name="Bang-Berthelsen C.H."/>
            <person name="Turner M.S."/>
        </authorList>
    </citation>
    <scope>NUCLEOTIDE SEQUENCE</scope>
    <source>
        <strain evidence="1">54</strain>
    </source>
</reference>
<proteinExistence type="predicted"/>
<dbReference type="RefSeq" id="WP_139918133.1">
    <property type="nucleotide sequence ID" value="NZ_JAOWLT010000006.1"/>
</dbReference>
<accession>A0AAP4DUQ3</accession>
<evidence type="ECO:0000313" key="2">
    <source>
        <dbReference type="Proteomes" id="UP001152598"/>
    </source>
</evidence>
<evidence type="ECO:0000313" key="1">
    <source>
        <dbReference type="EMBL" id="MDG4977208.1"/>
    </source>
</evidence>
<protein>
    <submittedName>
        <fullName evidence="1">Uncharacterized protein</fullName>
    </submittedName>
</protein>